<proteinExistence type="predicted"/>
<evidence type="ECO:0000313" key="1">
    <source>
        <dbReference type="EMBL" id="DAG04770.1"/>
    </source>
</evidence>
<name>A0A8S5VDB8_9CAUD</name>
<organism evidence="1">
    <name type="scientific">Siphoviridae sp. ctGa111</name>
    <dbReference type="NCBI Taxonomy" id="2825413"/>
    <lineage>
        <taxon>Viruses</taxon>
        <taxon>Duplodnaviria</taxon>
        <taxon>Heunggongvirae</taxon>
        <taxon>Uroviricota</taxon>
        <taxon>Caudoviricetes</taxon>
    </lineage>
</organism>
<accession>A0A8S5VDB8</accession>
<dbReference type="EMBL" id="BK016245">
    <property type="protein sequence ID" value="DAG04770.1"/>
    <property type="molecule type" value="Genomic_DNA"/>
</dbReference>
<sequence length="74" mass="9034">MSDQSIYGDRGLQIGTNRYFMLRRMVFFGTFRVHIGKTRMKPSFFRLYWVKKKQNKDKKVQIKRKTSQNITKIR</sequence>
<reference evidence="1" key="1">
    <citation type="journal article" date="2021" name="Proc. Natl. Acad. Sci. U.S.A.">
        <title>A Catalog of Tens of Thousands of Viruses from Human Metagenomes Reveals Hidden Associations with Chronic Diseases.</title>
        <authorList>
            <person name="Tisza M.J."/>
            <person name="Buck C.B."/>
        </authorList>
    </citation>
    <scope>NUCLEOTIDE SEQUENCE</scope>
    <source>
        <strain evidence="1">CtGa111</strain>
    </source>
</reference>
<protein>
    <submittedName>
        <fullName evidence="1">Uncharacterized protein</fullName>
    </submittedName>
</protein>